<dbReference type="RefSeq" id="XP_026544545.1">
    <property type="nucleotide sequence ID" value="XM_026688760.1"/>
</dbReference>
<organism evidence="1 2">
    <name type="scientific">Notechis scutatus</name>
    <name type="common">mainland tiger snake</name>
    <dbReference type="NCBI Taxonomy" id="8663"/>
    <lineage>
        <taxon>Eukaryota</taxon>
        <taxon>Metazoa</taxon>
        <taxon>Chordata</taxon>
        <taxon>Craniata</taxon>
        <taxon>Vertebrata</taxon>
        <taxon>Euteleostomi</taxon>
        <taxon>Lepidosauria</taxon>
        <taxon>Squamata</taxon>
        <taxon>Bifurcata</taxon>
        <taxon>Unidentata</taxon>
        <taxon>Episquamata</taxon>
        <taxon>Toxicofera</taxon>
        <taxon>Serpentes</taxon>
        <taxon>Colubroidea</taxon>
        <taxon>Elapidae</taxon>
        <taxon>Hydrophiinae</taxon>
        <taxon>Notechis</taxon>
    </lineage>
</organism>
<accession>A0A6J1VNH1</accession>
<name>A0A6J1VNH1_9SAUR</name>
<dbReference type="KEGG" id="nss:113426403"/>
<dbReference type="InterPro" id="IPR002060">
    <property type="entry name" value="Squ/phyt_synthse"/>
</dbReference>
<dbReference type="InterPro" id="IPR008949">
    <property type="entry name" value="Isoprenoid_synthase_dom_sf"/>
</dbReference>
<evidence type="ECO:0000313" key="1">
    <source>
        <dbReference type="Proteomes" id="UP000504612"/>
    </source>
</evidence>
<dbReference type="GeneID" id="113426403"/>
<sequence>MAASAGAAALGRSSRAALSPWTLRVPRAGRGRLLSPAGLGGRPPAALAASSQPSAGGEERYCLDLLRKRDYEGFLCALLLPAESRASVLALRAFNVELAQIRDSVTEKTIGLMRIEFWRNAVEDIYQDNPPQQPVAIELWKWQKKNTTHPSFVSAGQQYRMGFQARSFKKDVPAKAFPAFLCTVAVADYLHKIRKADFNIFHPSLHQKSTLLPLHLYIRSWKKTY</sequence>
<dbReference type="CTD" id="137682"/>
<keyword evidence="1" id="KW-1185">Reference proteome</keyword>
<reference evidence="2" key="1">
    <citation type="submission" date="2025-08" db="UniProtKB">
        <authorList>
            <consortium name="RefSeq"/>
        </authorList>
    </citation>
    <scope>IDENTIFICATION</scope>
</reference>
<proteinExistence type="predicted"/>
<dbReference type="AlphaFoldDB" id="A0A6J1VNH1"/>
<dbReference type="Pfam" id="PF00494">
    <property type="entry name" value="SQS_PSY"/>
    <property type="match status" value="1"/>
</dbReference>
<dbReference type="SUPFAM" id="SSF48576">
    <property type="entry name" value="Terpenoid synthases"/>
    <property type="match status" value="1"/>
</dbReference>
<gene>
    <name evidence="2" type="primary">NDUFAF6</name>
</gene>
<dbReference type="Proteomes" id="UP000504612">
    <property type="component" value="Unplaced"/>
</dbReference>
<evidence type="ECO:0000313" key="2">
    <source>
        <dbReference type="RefSeq" id="XP_026544545.1"/>
    </source>
</evidence>
<protein>
    <submittedName>
        <fullName evidence="2">NADH dehydrogenase (Ubiquinone) complex I, assembly factor 6</fullName>
    </submittedName>
</protein>
<dbReference type="Gene3D" id="1.10.600.10">
    <property type="entry name" value="Farnesyl Diphosphate Synthase"/>
    <property type="match status" value="1"/>
</dbReference>